<proteinExistence type="predicted"/>
<accession>A0A6N7V089</accession>
<dbReference type="RefSeq" id="WP_154476117.1">
    <property type="nucleotide sequence ID" value="NZ_VULY01000018.1"/>
</dbReference>
<dbReference type="EMBL" id="VULY01000018">
    <property type="protein sequence ID" value="MSR93256.1"/>
    <property type="molecule type" value="Genomic_DNA"/>
</dbReference>
<evidence type="ECO:0000313" key="2">
    <source>
        <dbReference type="EMBL" id="MSR93256.1"/>
    </source>
</evidence>
<keyword evidence="1" id="KW-0732">Signal</keyword>
<name>A0A6N7V089_9FIRM</name>
<evidence type="ECO:0000313" key="3">
    <source>
        <dbReference type="Proteomes" id="UP000434409"/>
    </source>
</evidence>
<gene>
    <name evidence="2" type="ORF">FYJ34_02970</name>
</gene>
<dbReference type="AlphaFoldDB" id="A0A6N7V089"/>
<dbReference type="Gene3D" id="1.10.287.950">
    <property type="entry name" value="Methyl-accepting chemotaxis protein"/>
    <property type="match status" value="1"/>
</dbReference>
<feature type="chain" id="PRO_5026899202" evidence="1">
    <location>
        <begin position="28"/>
        <end position="654"/>
    </location>
</feature>
<comment type="caution">
    <text evidence="2">The sequence shown here is derived from an EMBL/GenBank/DDBJ whole genome shotgun (WGS) entry which is preliminary data.</text>
</comment>
<reference evidence="2 3" key="1">
    <citation type="submission" date="2019-08" db="EMBL/GenBank/DDBJ databases">
        <title>In-depth cultivation of the pig gut microbiome towards novel bacterial diversity and tailored functional studies.</title>
        <authorList>
            <person name="Wylensek D."/>
            <person name="Hitch T.C.A."/>
            <person name="Clavel T."/>
        </authorList>
    </citation>
    <scope>NUCLEOTIDE SEQUENCE [LARGE SCALE GENOMIC DNA]</scope>
    <source>
        <strain evidence="2 3">68-1-5</strain>
    </source>
</reference>
<feature type="signal peptide" evidence="1">
    <location>
        <begin position="1"/>
        <end position="27"/>
    </location>
</feature>
<dbReference type="Proteomes" id="UP000434409">
    <property type="component" value="Unassembled WGS sequence"/>
</dbReference>
<sequence length="654" mass="68823">MKQVWKKTMAVFVSAGLLLGNGASALAQEKPVDKEENVYANLKADGSVSGVYVVNGYQLDKKETITDYGKYESVKNLSSDTKIGQKEDKITVAGEKGKFYYQGNLKEKELPWEVSIQYVLEGKEVSAREIAGKSGETEIHIQTKAVKTYSDFTENYLLQITATLSGKHFSDVQAEGAMQANVSGEKQLTYTVIPGQDADIEIRGKATDFEMDSIVLKAVPLSFDVKEEQMDTGVLKEKENAFLSGVEQLNAGSHQLAAGISGLTGGGTALSRGLEQLGDGADSLDVGAAALAKGSSDLKEGAKNWQSGLAQVAGNSQQMQKASAQIAAGLTKLEQQLNGQGGEELQLTEAIGAVGQLTEQFGTLVQASAQLGQGISNAYNTGLELEGARTAQDGLAGQSIAANEAAAAQLAQLEDSPEKTAAIQALTNSSAVLGGYQTLGAGYGQLVAGLGQLSAGYQGENGIQKGLEQTQQALQTMNQKIQTLGSTQEKLAALRQGVHQLYAAYCEGNQETPSFHQAVIQYTDGTDALYQSYSHQLYPGIESVAGGMETLDQGAGSLKAATWALRDGSRTLLNGLGSAESGAAALQEGTAALQGESNSALAEAKSKLEEIKNKLTGEGFTPRSFVSEKNTHVKAVQFVAKTEAIGKTKEKDGK</sequence>
<evidence type="ECO:0000256" key="1">
    <source>
        <dbReference type="SAM" id="SignalP"/>
    </source>
</evidence>
<keyword evidence="3" id="KW-1185">Reference proteome</keyword>
<organism evidence="2 3">
    <name type="scientific">Suipraeoptans intestinalis</name>
    <dbReference type="NCBI Taxonomy" id="2606628"/>
    <lineage>
        <taxon>Bacteria</taxon>
        <taxon>Bacillati</taxon>
        <taxon>Bacillota</taxon>
        <taxon>Clostridia</taxon>
        <taxon>Lachnospirales</taxon>
        <taxon>Lachnospiraceae</taxon>
        <taxon>Suipraeoptans</taxon>
    </lineage>
</organism>
<protein>
    <submittedName>
        <fullName evidence="2">Uncharacterized protein</fullName>
    </submittedName>
</protein>